<evidence type="ECO:0000313" key="7">
    <source>
        <dbReference type="EMBL" id="MCB7388565.1"/>
    </source>
</evidence>
<keyword evidence="8" id="KW-1185">Reference proteome</keyword>
<keyword evidence="3" id="KW-0807">Transducer</keyword>
<evidence type="ECO:0000256" key="1">
    <source>
        <dbReference type="ARBA" id="ARBA00022500"/>
    </source>
</evidence>
<dbReference type="EMBL" id="JAJCIS010000012">
    <property type="protein sequence ID" value="MCB7388565.1"/>
    <property type="molecule type" value="Genomic_DNA"/>
</dbReference>
<keyword evidence="4" id="KW-1133">Transmembrane helix</keyword>
<protein>
    <submittedName>
        <fullName evidence="7">Methyl-accepting chemotaxis protein</fullName>
    </submittedName>
</protein>
<accession>A0ABS8DJF6</accession>
<dbReference type="InterPro" id="IPR004090">
    <property type="entry name" value="Chemotax_Me-accpt_rcpt"/>
</dbReference>
<dbReference type="PANTHER" id="PTHR43531:SF11">
    <property type="entry name" value="METHYL-ACCEPTING CHEMOTAXIS PROTEIN 3"/>
    <property type="match status" value="1"/>
</dbReference>
<evidence type="ECO:0000256" key="3">
    <source>
        <dbReference type="PROSITE-ProRule" id="PRU00284"/>
    </source>
</evidence>
<keyword evidence="4" id="KW-0472">Membrane</keyword>
<evidence type="ECO:0000256" key="2">
    <source>
        <dbReference type="ARBA" id="ARBA00029447"/>
    </source>
</evidence>
<feature type="domain" description="Methyl-accepting transducer" evidence="5">
    <location>
        <begin position="312"/>
        <end position="541"/>
    </location>
</feature>
<dbReference type="PROSITE" id="PS50111">
    <property type="entry name" value="CHEMOTAXIS_TRANSDUC_2"/>
    <property type="match status" value="1"/>
</dbReference>
<dbReference type="SUPFAM" id="SSF58104">
    <property type="entry name" value="Methyl-accepting chemotaxis protein (MCP) signaling domain"/>
    <property type="match status" value="1"/>
</dbReference>
<evidence type="ECO:0000259" key="5">
    <source>
        <dbReference type="PROSITE" id="PS50111"/>
    </source>
</evidence>
<dbReference type="SMART" id="SM00283">
    <property type="entry name" value="MA"/>
    <property type="match status" value="1"/>
</dbReference>
<sequence length="557" mass="60763">MKNFKVRKKLLFSFAVVLLLFFFSTVAGLVSLNKVRTELTTYCEHPFPVVKAGNTAATYLESLQKNIFRAISSNDTSTIKTALEDMEQDYNKVSEQLPIIKELFLGDKELVDKMSAELKNLTPQRRQVLQLIDEGRQNEASEYMEANYLPIITKASEYLNEIIAYSGNTSARLLDTTTNAQITTTYLLIIMCAISFVISIILCIYITHSITAPVKEIETAANTMAKGDLNVSLTYESQDELGSLTSAMKTMSQNLNEIIRDIGYILKELSEGNFHVRSAKPELYIGNYEPIRNSLRLIRDNLNATMTQINEAAEQVADGSAQVSNGSQNLSRGAAEQASSIEELATTLTAVSEQVIFNAKNSQKVCQKADMISGELSNSSERMQDMLDAMADIKVKSKKIGSIISTIEDIAFQTNILALNATIEAARAGEAGRGFAVVAGEVRSLADKSTTASKDTAALIKESLLSVDTGIKIAHETADSLFTVVEGVQQVTQSVDRISEDSVEQADSLAQIKQGIEDIAGIVHTNSATAEEGAAASEELSAQAQLLNDLVRQFQLV</sequence>
<name>A0ABS8DJF6_9FIRM</name>
<dbReference type="Gene3D" id="1.10.287.950">
    <property type="entry name" value="Methyl-accepting chemotaxis protein"/>
    <property type="match status" value="1"/>
</dbReference>
<dbReference type="RefSeq" id="WP_066735550.1">
    <property type="nucleotide sequence ID" value="NZ_JAJCIQ010000012.1"/>
</dbReference>
<feature type="transmembrane region" description="Helical" evidence="4">
    <location>
        <begin position="186"/>
        <end position="207"/>
    </location>
</feature>
<dbReference type="InterPro" id="IPR003660">
    <property type="entry name" value="HAMP_dom"/>
</dbReference>
<proteinExistence type="inferred from homology"/>
<dbReference type="InterPro" id="IPR004089">
    <property type="entry name" value="MCPsignal_dom"/>
</dbReference>
<dbReference type="Pfam" id="PF00015">
    <property type="entry name" value="MCPsignal"/>
    <property type="match status" value="1"/>
</dbReference>
<dbReference type="Pfam" id="PF12729">
    <property type="entry name" value="4HB_MCP_1"/>
    <property type="match status" value="1"/>
</dbReference>
<dbReference type="Proteomes" id="UP001299546">
    <property type="component" value="Unassembled WGS sequence"/>
</dbReference>
<keyword evidence="1" id="KW-0145">Chemotaxis</keyword>
<comment type="similarity">
    <text evidence="2">Belongs to the methyl-accepting chemotaxis (MCP) protein family.</text>
</comment>
<dbReference type="InterPro" id="IPR024478">
    <property type="entry name" value="HlyB_4HB_MCP"/>
</dbReference>
<organism evidence="7 8">
    <name type="scientific">Bariatricus massiliensis</name>
    <dbReference type="NCBI Taxonomy" id="1745713"/>
    <lineage>
        <taxon>Bacteria</taxon>
        <taxon>Bacillati</taxon>
        <taxon>Bacillota</taxon>
        <taxon>Clostridia</taxon>
        <taxon>Lachnospirales</taxon>
        <taxon>Lachnospiraceae</taxon>
        <taxon>Bariatricus</taxon>
    </lineage>
</organism>
<dbReference type="PROSITE" id="PS50885">
    <property type="entry name" value="HAMP"/>
    <property type="match status" value="1"/>
</dbReference>
<comment type="caution">
    <text evidence="7">The sequence shown here is derived from an EMBL/GenBank/DDBJ whole genome shotgun (WGS) entry which is preliminary data.</text>
</comment>
<dbReference type="PANTHER" id="PTHR43531">
    <property type="entry name" value="PROTEIN ICFG"/>
    <property type="match status" value="1"/>
</dbReference>
<dbReference type="CDD" id="cd06225">
    <property type="entry name" value="HAMP"/>
    <property type="match status" value="1"/>
</dbReference>
<gene>
    <name evidence="7" type="ORF">LIZ65_14850</name>
</gene>
<dbReference type="Pfam" id="PF00672">
    <property type="entry name" value="HAMP"/>
    <property type="match status" value="1"/>
</dbReference>
<dbReference type="SMART" id="SM00304">
    <property type="entry name" value="HAMP"/>
    <property type="match status" value="1"/>
</dbReference>
<evidence type="ECO:0000256" key="4">
    <source>
        <dbReference type="SAM" id="Phobius"/>
    </source>
</evidence>
<evidence type="ECO:0000259" key="6">
    <source>
        <dbReference type="PROSITE" id="PS50885"/>
    </source>
</evidence>
<evidence type="ECO:0000313" key="8">
    <source>
        <dbReference type="Proteomes" id="UP001299546"/>
    </source>
</evidence>
<keyword evidence="4" id="KW-0812">Transmembrane</keyword>
<reference evidence="7 8" key="1">
    <citation type="submission" date="2021-10" db="EMBL/GenBank/DDBJ databases">
        <title>Collection of gut derived symbiotic bacterial strains cultured from healthy donors.</title>
        <authorList>
            <person name="Lin H."/>
            <person name="Littmann E."/>
            <person name="Kohout C."/>
            <person name="Pamer E.G."/>
        </authorList>
    </citation>
    <scope>NUCLEOTIDE SEQUENCE [LARGE SCALE GENOMIC DNA]</scope>
    <source>
        <strain evidence="7 8">DFI.1.165</strain>
    </source>
</reference>
<feature type="domain" description="HAMP" evidence="6">
    <location>
        <begin position="208"/>
        <end position="260"/>
    </location>
</feature>
<dbReference type="Gene3D" id="6.10.340.10">
    <property type="match status" value="1"/>
</dbReference>
<dbReference type="PRINTS" id="PR00260">
    <property type="entry name" value="CHEMTRNSDUCR"/>
</dbReference>
<dbReference type="InterPro" id="IPR051310">
    <property type="entry name" value="MCP_chemotaxis"/>
</dbReference>